<dbReference type="OrthoDB" id="197875at2"/>
<dbReference type="InterPro" id="IPR015856">
    <property type="entry name" value="ABC_transpr_CbiO/EcfA_su"/>
</dbReference>
<proteinExistence type="inferred from homology"/>
<evidence type="ECO:0000256" key="6">
    <source>
        <dbReference type="ARBA" id="ARBA00022967"/>
    </source>
</evidence>
<dbReference type="GO" id="GO:0042626">
    <property type="term" value="F:ATPase-coupled transmembrane transporter activity"/>
    <property type="evidence" value="ECO:0007669"/>
    <property type="project" value="TreeGrafter"/>
</dbReference>
<name>A1HU00_9FIRM</name>
<keyword evidence="6" id="KW-1278">Translocase</keyword>
<evidence type="ECO:0000256" key="5">
    <source>
        <dbReference type="ARBA" id="ARBA00022840"/>
    </source>
</evidence>
<keyword evidence="3" id="KW-1003">Cell membrane</keyword>
<dbReference type="RefSeq" id="WP_007290504.1">
    <property type="nucleotide sequence ID" value="NZ_AAWL01000031.1"/>
</dbReference>
<evidence type="ECO:0000313" key="9">
    <source>
        <dbReference type="EMBL" id="EAX46474.1"/>
    </source>
</evidence>
<sequence>TEYVDEPVHFLSYGQKKRVAVAGVLAMDPEVLVMDEPTAGLDYPGTTVLRAILDDLSRAGKTLIVATHDMEWVWSWADLVYVLVQGQVVAGGPPEQVLNRPDHAALGFARPLVGEIYSALVTAGWLTGGEEAPRSAAELVRRLVEKYK</sequence>
<dbReference type="GO" id="GO:0043190">
    <property type="term" value="C:ATP-binding cassette (ABC) transporter complex"/>
    <property type="evidence" value="ECO:0007669"/>
    <property type="project" value="TreeGrafter"/>
</dbReference>
<dbReference type="Pfam" id="PF00005">
    <property type="entry name" value="ABC_tran"/>
    <property type="match status" value="1"/>
</dbReference>
<keyword evidence="10" id="KW-1185">Reference proteome</keyword>
<evidence type="ECO:0000256" key="4">
    <source>
        <dbReference type="ARBA" id="ARBA00022741"/>
    </source>
</evidence>
<dbReference type="AlphaFoldDB" id="A1HU00"/>
<dbReference type="Gene3D" id="3.40.50.300">
    <property type="entry name" value="P-loop containing nucleotide triphosphate hydrolases"/>
    <property type="match status" value="1"/>
</dbReference>
<feature type="domain" description="ABC transporter" evidence="8">
    <location>
        <begin position="5"/>
        <end position="39"/>
    </location>
</feature>
<gene>
    <name evidence="9" type="ORF">TcarDRAFT_0230</name>
</gene>
<feature type="non-terminal residue" evidence="9">
    <location>
        <position position="1"/>
    </location>
</feature>
<organism evidence="9 10">
    <name type="scientific">Thermosinus carboxydivorans Nor1</name>
    <dbReference type="NCBI Taxonomy" id="401526"/>
    <lineage>
        <taxon>Bacteria</taxon>
        <taxon>Bacillati</taxon>
        <taxon>Bacillota</taxon>
        <taxon>Negativicutes</taxon>
        <taxon>Selenomonadales</taxon>
        <taxon>Sporomusaceae</taxon>
        <taxon>Thermosinus</taxon>
    </lineage>
</organism>
<protein>
    <submittedName>
        <fullName evidence="9">Cobalt transport protein ATP-binding subunit</fullName>
    </submittedName>
</protein>
<dbReference type="InterPro" id="IPR027417">
    <property type="entry name" value="P-loop_NTPase"/>
</dbReference>
<evidence type="ECO:0000256" key="2">
    <source>
        <dbReference type="ARBA" id="ARBA00022448"/>
    </source>
</evidence>
<dbReference type="SUPFAM" id="SSF52540">
    <property type="entry name" value="P-loop containing nucleoside triphosphate hydrolases"/>
    <property type="match status" value="1"/>
</dbReference>
<dbReference type="EMBL" id="AAWL01000031">
    <property type="protein sequence ID" value="EAX46474.1"/>
    <property type="molecule type" value="Genomic_DNA"/>
</dbReference>
<evidence type="ECO:0000313" key="10">
    <source>
        <dbReference type="Proteomes" id="UP000005139"/>
    </source>
</evidence>
<keyword evidence="2" id="KW-0813">Transport</keyword>
<dbReference type="Proteomes" id="UP000005139">
    <property type="component" value="Unassembled WGS sequence"/>
</dbReference>
<dbReference type="InterPro" id="IPR050095">
    <property type="entry name" value="ECF_ABC_transporter_ATP-bd"/>
</dbReference>
<reference evidence="9 10" key="1">
    <citation type="submission" date="2007-01" db="EMBL/GenBank/DDBJ databases">
        <title>Annotation of the draft genome assembly of Thermosinus carboxydivorans Nor1.</title>
        <authorList>
            <consortium name="US DOE Joint Genome Institute (JGI-ORNL)"/>
            <person name="Larimer F."/>
            <person name="Land M."/>
            <person name="Hauser L."/>
        </authorList>
    </citation>
    <scope>NUCLEOTIDE SEQUENCE [LARGE SCALE GENOMIC DNA]</scope>
    <source>
        <strain evidence="9 10">Nor1</strain>
    </source>
</reference>
<keyword evidence="7" id="KW-0472">Membrane</keyword>
<comment type="caution">
    <text evidence="9">The sequence shown here is derived from an EMBL/GenBank/DDBJ whole genome shotgun (WGS) entry which is preliminary data.</text>
</comment>
<dbReference type="GO" id="GO:0005524">
    <property type="term" value="F:ATP binding"/>
    <property type="evidence" value="ECO:0007669"/>
    <property type="project" value="UniProtKB-KW"/>
</dbReference>
<evidence type="ECO:0000256" key="7">
    <source>
        <dbReference type="ARBA" id="ARBA00023136"/>
    </source>
</evidence>
<evidence type="ECO:0000256" key="1">
    <source>
        <dbReference type="ARBA" id="ARBA00005417"/>
    </source>
</evidence>
<evidence type="ECO:0000256" key="3">
    <source>
        <dbReference type="ARBA" id="ARBA00022475"/>
    </source>
</evidence>
<dbReference type="GO" id="GO:0016887">
    <property type="term" value="F:ATP hydrolysis activity"/>
    <property type="evidence" value="ECO:0007669"/>
    <property type="project" value="InterPro"/>
</dbReference>
<accession>A1HU00</accession>
<keyword evidence="5 9" id="KW-0067">ATP-binding</keyword>
<dbReference type="InterPro" id="IPR003439">
    <property type="entry name" value="ABC_transporter-like_ATP-bd"/>
</dbReference>
<dbReference type="PANTHER" id="PTHR43553">
    <property type="entry name" value="HEAVY METAL TRANSPORTER"/>
    <property type="match status" value="1"/>
</dbReference>
<evidence type="ECO:0000259" key="8">
    <source>
        <dbReference type="Pfam" id="PF00005"/>
    </source>
</evidence>
<dbReference type="PANTHER" id="PTHR43553:SF24">
    <property type="entry name" value="ENERGY-COUPLING FACTOR TRANSPORTER ATP-BINDING PROTEIN ECFA1"/>
    <property type="match status" value="1"/>
</dbReference>
<dbReference type="eggNOG" id="COG1122">
    <property type="taxonomic scope" value="Bacteria"/>
</dbReference>
<reference evidence="9 10" key="2">
    <citation type="submission" date="2007-01" db="EMBL/GenBank/DDBJ databases">
        <title>Sequencing of the draft genome and assembly of Thermosinus carboxydivorans Nor1.</title>
        <authorList>
            <consortium name="US DOE Joint Genome Institute (JGI-PGF)"/>
            <person name="Copeland A."/>
            <person name="Lucas S."/>
            <person name="Lapidus A."/>
            <person name="Barry K."/>
            <person name="Glavina del Rio T."/>
            <person name="Dalin E."/>
            <person name="Tice H."/>
            <person name="Bruce D."/>
            <person name="Pitluck S."/>
            <person name="Richardson P."/>
        </authorList>
    </citation>
    <scope>NUCLEOTIDE SEQUENCE [LARGE SCALE GENOMIC DNA]</scope>
    <source>
        <strain evidence="9 10">Nor1</strain>
    </source>
</reference>
<comment type="similarity">
    <text evidence="1">Belongs to the ABC transporter superfamily.</text>
</comment>
<keyword evidence="4" id="KW-0547">Nucleotide-binding</keyword>
<dbReference type="CDD" id="cd03225">
    <property type="entry name" value="ABC_cobalt_CbiO_domain1"/>
    <property type="match status" value="1"/>
</dbReference>